<dbReference type="Gene3D" id="3.40.50.12780">
    <property type="entry name" value="N-terminal domain of ligase-like"/>
    <property type="match status" value="1"/>
</dbReference>
<dbReference type="EMBL" id="CP114014">
    <property type="protein sequence ID" value="XAY07678.1"/>
    <property type="molecule type" value="Genomic_DNA"/>
</dbReference>
<accession>A0AAU7B189</accession>
<evidence type="ECO:0000256" key="1">
    <source>
        <dbReference type="ARBA" id="ARBA00006432"/>
    </source>
</evidence>
<comment type="catalytic activity">
    <reaction evidence="5">
        <text>a long-chain fatty acid + ATP + CoA = a long-chain fatty acyl-CoA + AMP + diphosphate</text>
        <dbReference type="Rhea" id="RHEA:15421"/>
        <dbReference type="ChEBI" id="CHEBI:30616"/>
        <dbReference type="ChEBI" id="CHEBI:33019"/>
        <dbReference type="ChEBI" id="CHEBI:57287"/>
        <dbReference type="ChEBI" id="CHEBI:57560"/>
        <dbReference type="ChEBI" id="CHEBI:83139"/>
        <dbReference type="ChEBI" id="CHEBI:456215"/>
        <dbReference type="EC" id="6.2.1.3"/>
    </reaction>
    <physiologicalReaction direction="left-to-right" evidence="5">
        <dbReference type="Rhea" id="RHEA:15422"/>
    </physiologicalReaction>
</comment>
<keyword evidence="2 8" id="KW-0436">Ligase</keyword>
<evidence type="ECO:0000256" key="6">
    <source>
        <dbReference type="ARBA" id="ARBA00032875"/>
    </source>
</evidence>
<dbReference type="InterPro" id="IPR045851">
    <property type="entry name" value="AMP-bd_C_sf"/>
</dbReference>
<dbReference type="Gene3D" id="3.30.300.30">
    <property type="match status" value="1"/>
</dbReference>
<evidence type="ECO:0000313" key="8">
    <source>
        <dbReference type="EMBL" id="XAY07678.1"/>
    </source>
</evidence>
<evidence type="ECO:0000256" key="5">
    <source>
        <dbReference type="ARBA" id="ARBA00024484"/>
    </source>
</evidence>
<dbReference type="PANTHER" id="PTHR43272:SF32">
    <property type="entry name" value="AMP-DEPENDENT SYNTHETASE_LIGASE DOMAIN-CONTAINING PROTEIN"/>
    <property type="match status" value="1"/>
</dbReference>
<dbReference type="PANTHER" id="PTHR43272">
    <property type="entry name" value="LONG-CHAIN-FATTY-ACID--COA LIGASE"/>
    <property type="match status" value="1"/>
</dbReference>
<evidence type="ECO:0000259" key="7">
    <source>
        <dbReference type="Pfam" id="PF00501"/>
    </source>
</evidence>
<feature type="domain" description="AMP-dependent synthetase/ligase" evidence="7">
    <location>
        <begin position="25"/>
        <end position="429"/>
    </location>
</feature>
<dbReference type="InterPro" id="IPR042099">
    <property type="entry name" value="ANL_N_sf"/>
</dbReference>
<dbReference type="PROSITE" id="PS00455">
    <property type="entry name" value="AMP_BINDING"/>
    <property type="match status" value="1"/>
</dbReference>
<dbReference type="Pfam" id="PF00501">
    <property type="entry name" value="AMP-binding"/>
    <property type="match status" value="1"/>
</dbReference>
<dbReference type="GO" id="GO:0016020">
    <property type="term" value="C:membrane"/>
    <property type="evidence" value="ECO:0007669"/>
    <property type="project" value="TreeGrafter"/>
</dbReference>
<dbReference type="CDD" id="cd05907">
    <property type="entry name" value="VL_LC_FACS_like"/>
    <property type="match status" value="1"/>
</dbReference>
<dbReference type="RefSeq" id="WP_354698868.1">
    <property type="nucleotide sequence ID" value="NZ_CP114014.1"/>
</dbReference>
<gene>
    <name evidence="8" type="ORF">DSM112329_04566</name>
</gene>
<dbReference type="AlphaFoldDB" id="A0AAU7B189"/>
<sequence length="603" mass="63330">MSTAEETRPAPVEAAPAATTMCEAFQATAARFQDQVALSTPDGSVEVTFGEYAARVRQLAGAFAAAGIGRGDTVALLMSNRIEFHLCDTAAVHLGATPFSVYPTSSPEQIAYLLENSKARVMIAEEAFVDRIKAARGEGAEPSTIVCVDGAPDGTVPLADFEAGAADGFDFDAAWQAVTADDVLTLIYTSGTTGPPKGVETTHANMLAQCRAVGSVLPLRPGARLTSYLPSAHIADRWSSHYNQMVFGIHVIPVADARQVAAVLPVVKPTIWGAVPRVVEKIKAALDAAVANEPDDTRRGALQTAIATGVEVAQLKDAGKPVPDALAERYAALDAAVLSKLREKIGLDQVEWMVVGAAPMSRDVHEFLLAIGLPVTEIYGMTEASCCLTMVHPDGARIGSVGPAIPGLELKVADDGELLAKGPTITRGYRGDPEKTAEAIDSGGWLHTGDVVTMDDDGFVRIVDRKKELIINAGGKNMSPANIEGVIKGAHPLIGQVAVIGDRRPYNVALIVLDPDAAAAHAARAGMTDASVAAVAADPDVRAAIDAAVEGANAKLARVEQIKKYELIAEEWLPGGDELTPTMKLKRRPIDAKYSDVVEGLYA</sequence>
<keyword evidence="4" id="KW-0443">Lipid metabolism</keyword>
<dbReference type="Pfam" id="PF23562">
    <property type="entry name" value="AMP-binding_C_3"/>
    <property type="match status" value="1"/>
</dbReference>
<reference evidence="8" key="1">
    <citation type="submission" date="2022-12" db="EMBL/GenBank/DDBJ databases">
        <title>Paraconexibacter alkalitolerans sp. nov. and Baekduia alba sp. nov., isolated from soil and emended description of the genera Paraconexibacter (Chun et al., 2020) and Baekduia (An et al., 2020).</title>
        <authorList>
            <person name="Vieira S."/>
            <person name="Huber K.J."/>
            <person name="Geppert A."/>
            <person name="Wolf J."/>
            <person name="Neumann-Schaal M."/>
            <person name="Muesken M."/>
            <person name="Overmann J."/>
        </authorList>
    </citation>
    <scope>NUCLEOTIDE SEQUENCE</scope>
    <source>
        <strain evidence="8">AEG42_29</strain>
    </source>
</reference>
<evidence type="ECO:0000256" key="2">
    <source>
        <dbReference type="ARBA" id="ARBA00022598"/>
    </source>
</evidence>
<keyword evidence="3" id="KW-0276">Fatty acid metabolism</keyword>
<dbReference type="GO" id="GO:0004467">
    <property type="term" value="F:long-chain fatty acid-CoA ligase activity"/>
    <property type="evidence" value="ECO:0007669"/>
    <property type="project" value="UniProtKB-EC"/>
</dbReference>
<dbReference type="InterPro" id="IPR020845">
    <property type="entry name" value="AMP-binding_CS"/>
</dbReference>
<evidence type="ECO:0000256" key="3">
    <source>
        <dbReference type="ARBA" id="ARBA00022832"/>
    </source>
</evidence>
<evidence type="ECO:0000256" key="4">
    <source>
        <dbReference type="ARBA" id="ARBA00023098"/>
    </source>
</evidence>
<organism evidence="8">
    <name type="scientific">Paraconexibacter sp. AEG42_29</name>
    <dbReference type="NCBI Taxonomy" id="2997339"/>
    <lineage>
        <taxon>Bacteria</taxon>
        <taxon>Bacillati</taxon>
        <taxon>Actinomycetota</taxon>
        <taxon>Thermoleophilia</taxon>
        <taxon>Solirubrobacterales</taxon>
        <taxon>Paraconexibacteraceae</taxon>
        <taxon>Paraconexibacter</taxon>
    </lineage>
</organism>
<dbReference type="InterPro" id="IPR000873">
    <property type="entry name" value="AMP-dep_synth/lig_dom"/>
</dbReference>
<comment type="similarity">
    <text evidence="1">Belongs to the ATP-dependent AMP-binding enzyme family.</text>
</comment>
<dbReference type="SUPFAM" id="SSF56801">
    <property type="entry name" value="Acetyl-CoA synthetase-like"/>
    <property type="match status" value="1"/>
</dbReference>
<dbReference type="KEGG" id="parq:DSM112329_04566"/>
<protein>
    <recommendedName>
        <fullName evidence="6">Acyl-CoA synthetase</fullName>
    </recommendedName>
</protein>
<name>A0AAU7B189_9ACTN</name>
<proteinExistence type="inferred from homology"/>